<feature type="region of interest" description="Disordered" evidence="1">
    <location>
        <begin position="316"/>
        <end position="340"/>
    </location>
</feature>
<accession>A0A9J6E705</accession>
<name>A0A9J6E705_RHIMP</name>
<protein>
    <submittedName>
        <fullName evidence="2">Uncharacterized protein</fullName>
    </submittedName>
</protein>
<reference evidence="2" key="2">
    <citation type="submission" date="2021-09" db="EMBL/GenBank/DDBJ databases">
        <authorList>
            <person name="Jia N."/>
            <person name="Wang J."/>
            <person name="Shi W."/>
            <person name="Du L."/>
            <person name="Sun Y."/>
            <person name="Zhan W."/>
            <person name="Jiang J."/>
            <person name="Wang Q."/>
            <person name="Zhang B."/>
            <person name="Ji P."/>
            <person name="Sakyi L.B."/>
            <person name="Cui X."/>
            <person name="Yuan T."/>
            <person name="Jiang B."/>
            <person name="Yang W."/>
            <person name="Lam T.T.-Y."/>
            <person name="Chang Q."/>
            <person name="Ding S."/>
            <person name="Wang X."/>
            <person name="Zhu J."/>
            <person name="Ruan X."/>
            <person name="Zhao L."/>
            <person name="Wei J."/>
            <person name="Que T."/>
            <person name="Du C."/>
            <person name="Cheng J."/>
            <person name="Dai P."/>
            <person name="Han X."/>
            <person name="Huang E."/>
            <person name="Gao Y."/>
            <person name="Liu J."/>
            <person name="Shao H."/>
            <person name="Ye R."/>
            <person name="Li L."/>
            <person name="Wei W."/>
            <person name="Wang X."/>
            <person name="Wang C."/>
            <person name="Huo Q."/>
            <person name="Li W."/>
            <person name="Guo W."/>
            <person name="Chen H."/>
            <person name="Chen S."/>
            <person name="Zhou L."/>
            <person name="Zhou L."/>
            <person name="Ni X."/>
            <person name="Tian J."/>
            <person name="Zhou Y."/>
            <person name="Sheng Y."/>
            <person name="Liu T."/>
            <person name="Pan Y."/>
            <person name="Xia L."/>
            <person name="Li J."/>
            <person name="Zhao F."/>
            <person name="Cao W."/>
        </authorList>
    </citation>
    <scope>NUCLEOTIDE SEQUENCE</scope>
    <source>
        <strain evidence="2">Rmic-2018</strain>
        <tissue evidence="2">Larvae</tissue>
    </source>
</reference>
<feature type="compositionally biased region" description="Low complexity" evidence="1">
    <location>
        <begin position="165"/>
        <end position="182"/>
    </location>
</feature>
<reference evidence="2" key="1">
    <citation type="journal article" date="2020" name="Cell">
        <title>Large-Scale Comparative Analyses of Tick Genomes Elucidate Their Genetic Diversity and Vector Capacities.</title>
        <authorList>
            <consortium name="Tick Genome and Microbiome Consortium (TIGMIC)"/>
            <person name="Jia N."/>
            <person name="Wang J."/>
            <person name="Shi W."/>
            <person name="Du L."/>
            <person name="Sun Y."/>
            <person name="Zhan W."/>
            <person name="Jiang J.F."/>
            <person name="Wang Q."/>
            <person name="Zhang B."/>
            <person name="Ji P."/>
            <person name="Bell-Sakyi L."/>
            <person name="Cui X.M."/>
            <person name="Yuan T.T."/>
            <person name="Jiang B.G."/>
            <person name="Yang W.F."/>
            <person name="Lam T.T."/>
            <person name="Chang Q.C."/>
            <person name="Ding S.J."/>
            <person name="Wang X.J."/>
            <person name="Zhu J.G."/>
            <person name="Ruan X.D."/>
            <person name="Zhao L."/>
            <person name="Wei J.T."/>
            <person name="Ye R.Z."/>
            <person name="Que T.C."/>
            <person name="Du C.H."/>
            <person name="Zhou Y.H."/>
            <person name="Cheng J.X."/>
            <person name="Dai P.F."/>
            <person name="Guo W.B."/>
            <person name="Han X.H."/>
            <person name="Huang E.J."/>
            <person name="Li L.F."/>
            <person name="Wei W."/>
            <person name="Gao Y.C."/>
            <person name="Liu J.Z."/>
            <person name="Shao H.Z."/>
            <person name="Wang X."/>
            <person name="Wang C.C."/>
            <person name="Yang T.C."/>
            <person name="Huo Q.B."/>
            <person name="Li W."/>
            <person name="Chen H.Y."/>
            <person name="Chen S.E."/>
            <person name="Zhou L.G."/>
            <person name="Ni X.B."/>
            <person name="Tian J.H."/>
            <person name="Sheng Y."/>
            <person name="Liu T."/>
            <person name="Pan Y.S."/>
            <person name="Xia L.Y."/>
            <person name="Li J."/>
            <person name="Zhao F."/>
            <person name="Cao W.C."/>
        </authorList>
    </citation>
    <scope>NUCLEOTIDE SEQUENCE</scope>
    <source>
        <strain evidence="2">Rmic-2018</strain>
    </source>
</reference>
<organism evidence="2 3">
    <name type="scientific">Rhipicephalus microplus</name>
    <name type="common">Cattle tick</name>
    <name type="synonym">Boophilus microplus</name>
    <dbReference type="NCBI Taxonomy" id="6941"/>
    <lineage>
        <taxon>Eukaryota</taxon>
        <taxon>Metazoa</taxon>
        <taxon>Ecdysozoa</taxon>
        <taxon>Arthropoda</taxon>
        <taxon>Chelicerata</taxon>
        <taxon>Arachnida</taxon>
        <taxon>Acari</taxon>
        <taxon>Parasitiformes</taxon>
        <taxon>Ixodida</taxon>
        <taxon>Ixodoidea</taxon>
        <taxon>Ixodidae</taxon>
        <taxon>Rhipicephalinae</taxon>
        <taxon>Rhipicephalus</taxon>
        <taxon>Boophilus</taxon>
    </lineage>
</organism>
<keyword evidence="3" id="KW-1185">Reference proteome</keyword>
<evidence type="ECO:0000313" key="2">
    <source>
        <dbReference type="EMBL" id="KAH8029853.1"/>
    </source>
</evidence>
<evidence type="ECO:0000313" key="3">
    <source>
        <dbReference type="Proteomes" id="UP000821866"/>
    </source>
</evidence>
<dbReference type="AlphaFoldDB" id="A0A9J6E705"/>
<comment type="caution">
    <text evidence="2">The sequence shown here is derived from an EMBL/GenBank/DDBJ whole genome shotgun (WGS) entry which is preliminary data.</text>
</comment>
<dbReference type="Proteomes" id="UP000821866">
    <property type="component" value="Chromosome 3"/>
</dbReference>
<evidence type="ECO:0000256" key="1">
    <source>
        <dbReference type="SAM" id="MobiDB-lite"/>
    </source>
</evidence>
<dbReference type="VEuPathDB" id="VectorBase:LOC119163675"/>
<dbReference type="EMBL" id="JABSTU010000005">
    <property type="protein sequence ID" value="KAH8029853.1"/>
    <property type="molecule type" value="Genomic_DNA"/>
</dbReference>
<feature type="compositionally biased region" description="Low complexity" evidence="1">
    <location>
        <begin position="21"/>
        <end position="32"/>
    </location>
</feature>
<proteinExistence type="predicted"/>
<feature type="region of interest" description="Disordered" evidence="1">
    <location>
        <begin position="202"/>
        <end position="224"/>
    </location>
</feature>
<sequence length="340" mass="34016">MDLLPNLLVAGIRVLVDKSARPPAAWSSVSPPSEDPCSNIPPDRPSSASLPPAAPSPLSPPLSSSPGTTAVVVASSQSMATPSEAVVTPSLTAEAAVVASSTSSCSSSFTLPSSSCSSSTTWDSSRPTTISGMAEVMPRTQPQPTCSLADVPSSTLQVPGGQMISPSMWSTAGSSSSSGGTSNDPQQRLTFIFKGNLTASTTASSSSSTSGHPVLALPASSGSGGPKPVPIKLLALPSGASGLALNSSLAELISSPATQGGSSRLAATRSVSPPIRLVVSKMASTAKGAGNINQGSAFAHWYFVVDLQPIHGKHGHEVGDVHRSNSNDDGGTLACGDNQC</sequence>
<feature type="compositionally biased region" description="Basic and acidic residues" evidence="1">
    <location>
        <begin position="316"/>
        <end position="326"/>
    </location>
</feature>
<feature type="region of interest" description="Disordered" evidence="1">
    <location>
        <begin position="20"/>
        <end position="68"/>
    </location>
</feature>
<gene>
    <name evidence="2" type="ORF">HPB51_004888</name>
</gene>
<feature type="region of interest" description="Disordered" evidence="1">
    <location>
        <begin position="155"/>
        <end position="186"/>
    </location>
</feature>
<feature type="region of interest" description="Disordered" evidence="1">
    <location>
        <begin position="104"/>
        <end position="127"/>
    </location>
</feature>